<dbReference type="InterPro" id="IPR035920">
    <property type="entry name" value="YhbY-like_sf"/>
</dbReference>
<sequence>MSTSETITLSPLQRKNLKSHAHHLDPVVMIGNEGLTVAVLKAIDEQLAAHELIKIRVFSDDREQRTELHASICAELGAAPVQHIGKLLVVWRPGKSSTRIDPDTPYLPDAPVAKKPGTQSAPHTPKKLAAAGKTAAKKTVKRKSVTEDTENTLARRIRQATEQSRKRTTRRGARRSR</sequence>
<organism evidence="5 6">
    <name type="scientific">Piscinibacterium candidicorallinum</name>
    <dbReference type="NCBI Taxonomy" id="1793872"/>
    <lineage>
        <taxon>Bacteria</taxon>
        <taxon>Pseudomonadati</taxon>
        <taxon>Pseudomonadota</taxon>
        <taxon>Betaproteobacteria</taxon>
        <taxon>Burkholderiales</taxon>
        <taxon>Piscinibacterium</taxon>
    </lineage>
</organism>
<dbReference type="PANTHER" id="PTHR40065:SF3">
    <property type="entry name" value="RNA-BINDING PROTEIN YHBY"/>
    <property type="match status" value="1"/>
</dbReference>
<dbReference type="SMART" id="SM01103">
    <property type="entry name" value="CRS1_YhbY"/>
    <property type="match status" value="1"/>
</dbReference>
<dbReference type="RefSeq" id="WP_377300628.1">
    <property type="nucleotide sequence ID" value="NZ_CP180191.1"/>
</dbReference>
<dbReference type="PANTHER" id="PTHR40065">
    <property type="entry name" value="RNA-BINDING PROTEIN YHBY"/>
    <property type="match status" value="1"/>
</dbReference>
<comment type="caution">
    <text evidence="5">The sequence shown here is derived from an EMBL/GenBank/DDBJ whole genome shotgun (WGS) entry which is preliminary data.</text>
</comment>
<evidence type="ECO:0000313" key="6">
    <source>
        <dbReference type="Proteomes" id="UP001595556"/>
    </source>
</evidence>
<dbReference type="InterPro" id="IPR051925">
    <property type="entry name" value="RNA-binding_domain"/>
</dbReference>
<dbReference type="Pfam" id="PF01985">
    <property type="entry name" value="CRS1_YhbY"/>
    <property type="match status" value="1"/>
</dbReference>
<dbReference type="NCBIfam" id="TIGR00253">
    <property type="entry name" value="RNA_bind_YhbY"/>
    <property type="match status" value="1"/>
</dbReference>
<dbReference type="InterPro" id="IPR001890">
    <property type="entry name" value="RNA-binding_CRM"/>
</dbReference>
<protein>
    <submittedName>
        <fullName evidence="5">Ribosome assembly RNA-binding protein YhbY</fullName>
    </submittedName>
</protein>
<dbReference type="InterPro" id="IPR017924">
    <property type="entry name" value="RNA-binding_YhbY"/>
</dbReference>
<keyword evidence="6" id="KW-1185">Reference proteome</keyword>
<name>A0ABV7GXW3_9BURK</name>
<accession>A0ABV7GXW3</accession>
<evidence type="ECO:0000256" key="2">
    <source>
        <dbReference type="PROSITE-ProRule" id="PRU00626"/>
    </source>
</evidence>
<evidence type="ECO:0000256" key="3">
    <source>
        <dbReference type="SAM" id="MobiDB-lite"/>
    </source>
</evidence>
<dbReference type="Gene3D" id="3.30.110.60">
    <property type="entry name" value="YhbY-like"/>
    <property type="match status" value="1"/>
</dbReference>
<reference evidence="6" key="1">
    <citation type="journal article" date="2019" name="Int. J. Syst. Evol. Microbiol.">
        <title>The Global Catalogue of Microorganisms (GCM) 10K type strain sequencing project: providing services to taxonomists for standard genome sequencing and annotation.</title>
        <authorList>
            <consortium name="The Broad Institute Genomics Platform"/>
            <consortium name="The Broad Institute Genome Sequencing Center for Infectious Disease"/>
            <person name="Wu L."/>
            <person name="Ma J."/>
        </authorList>
    </citation>
    <scope>NUCLEOTIDE SEQUENCE [LARGE SCALE GENOMIC DNA]</scope>
    <source>
        <strain evidence="6">KCTC 52168</strain>
    </source>
</reference>
<feature type="domain" description="CRM" evidence="4">
    <location>
        <begin position="7"/>
        <end position="103"/>
    </location>
</feature>
<gene>
    <name evidence="5" type="primary">yhbY</name>
    <name evidence="5" type="ORF">ACFOEN_01720</name>
</gene>
<feature type="region of interest" description="Disordered" evidence="3">
    <location>
        <begin position="96"/>
        <end position="177"/>
    </location>
</feature>
<dbReference type="EMBL" id="JBHRTI010000003">
    <property type="protein sequence ID" value="MFC3146355.1"/>
    <property type="molecule type" value="Genomic_DNA"/>
</dbReference>
<proteinExistence type="predicted"/>
<evidence type="ECO:0000259" key="4">
    <source>
        <dbReference type="PROSITE" id="PS51295"/>
    </source>
</evidence>
<evidence type="ECO:0000256" key="1">
    <source>
        <dbReference type="ARBA" id="ARBA00022884"/>
    </source>
</evidence>
<evidence type="ECO:0000313" key="5">
    <source>
        <dbReference type="EMBL" id="MFC3146355.1"/>
    </source>
</evidence>
<keyword evidence="1 2" id="KW-0694">RNA-binding</keyword>
<dbReference type="Proteomes" id="UP001595556">
    <property type="component" value="Unassembled WGS sequence"/>
</dbReference>
<feature type="compositionally biased region" description="Basic residues" evidence="3">
    <location>
        <begin position="166"/>
        <end position="177"/>
    </location>
</feature>
<dbReference type="PROSITE" id="PS51295">
    <property type="entry name" value="CRM"/>
    <property type="match status" value="1"/>
</dbReference>
<dbReference type="SUPFAM" id="SSF75471">
    <property type="entry name" value="YhbY-like"/>
    <property type="match status" value="1"/>
</dbReference>